<dbReference type="SUPFAM" id="SSF63825">
    <property type="entry name" value="YWTD domain"/>
    <property type="match status" value="1"/>
</dbReference>
<dbReference type="Gramene" id="ONIVA10G20880.1">
    <property type="protein sequence ID" value="ONIVA10G20880.1"/>
    <property type="gene ID" value="ONIVA10G20880"/>
</dbReference>
<dbReference type="Proteomes" id="UP000006591">
    <property type="component" value="Chromosome 10"/>
</dbReference>
<evidence type="ECO:0008006" key="3">
    <source>
        <dbReference type="Google" id="ProtNLM"/>
    </source>
</evidence>
<accession>A0A0E0IWE9</accession>
<dbReference type="AlphaFoldDB" id="A0A0E0IWE9"/>
<organism evidence="1">
    <name type="scientific">Oryza nivara</name>
    <name type="common">Indian wild rice</name>
    <name type="synonym">Oryza sativa f. spontanea</name>
    <dbReference type="NCBI Taxonomy" id="4536"/>
    <lineage>
        <taxon>Eukaryota</taxon>
        <taxon>Viridiplantae</taxon>
        <taxon>Streptophyta</taxon>
        <taxon>Embryophyta</taxon>
        <taxon>Tracheophyta</taxon>
        <taxon>Spermatophyta</taxon>
        <taxon>Magnoliopsida</taxon>
        <taxon>Liliopsida</taxon>
        <taxon>Poales</taxon>
        <taxon>Poaceae</taxon>
        <taxon>BOP clade</taxon>
        <taxon>Oryzoideae</taxon>
        <taxon>Oryzeae</taxon>
        <taxon>Oryzinae</taxon>
        <taxon>Oryza</taxon>
    </lineage>
</organism>
<dbReference type="HOGENOM" id="CLU_716449_0_0_1"/>
<name>A0A0E0IWE9_ORYNI</name>
<reference evidence="1" key="1">
    <citation type="submission" date="2015-04" db="UniProtKB">
        <authorList>
            <consortium name="EnsemblPlants"/>
        </authorList>
    </citation>
    <scope>IDENTIFICATION</scope>
    <source>
        <strain evidence="1">SL10</strain>
    </source>
</reference>
<evidence type="ECO:0000313" key="1">
    <source>
        <dbReference type="EnsemblPlants" id="ONIVA10G20880.1"/>
    </source>
</evidence>
<dbReference type="EnsemblPlants" id="ONIVA10G20880.1">
    <property type="protein sequence ID" value="ONIVA10G20880.1"/>
    <property type="gene ID" value="ONIVA10G20880"/>
</dbReference>
<dbReference type="STRING" id="4536.A0A0E0IWE9"/>
<dbReference type="PANTHER" id="PTHR35546:SF105">
    <property type="entry name" value="OS05G0139200 PROTEIN"/>
    <property type="match status" value="1"/>
</dbReference>
<reference evidence="1" key="2">
    <citation type="submission" date="2018-04" db="EMBL/GenBank/DDBJ databases">
        <title>OnivRS2 (Oryza nivara Reference Sequence Version 2).</title>
        <authorList>
            <person name="Zhang J."/>
            <person name="Kudrna D."/>
            <person name="Lee S."/>
            <person name="Talag J."/>
            <person name="Rajasekar S."/>
            <person name="Welchert J."/>
            <person name="Hsing Y.-I."/>
            <person name="Wing R.A."/>
        </authorList>
    </citation>
    <scope>NUCLEOTIDE SEQUENCE [LARGE SCALE GENOMIC DNA]</scope>
</reference>
<proteinExistence type="predicted"/>
<dbReference type="InterPro" id="IPR055290">
    <property type="entry name" value="At3g26010-like"/>
</dbReference>
<keyword evidence="2" id="KW-1185">Reference proteome</keyword>
<evidence type="ECO:0000313" key="2">
    <source>
        <dbReference type="Proteomes" id="UP000006591"/>
    </source>
</evidence>
<sequence length="386" mass="43283">MLPKANWASDSSYLEDHPIACLGFDPAISSHFHVLEYLEGPDGCITAVGIYSSKTGLWNLHESGWNHGVGVSYGGPRGVFLNGFMHFVAVRNEIVAVDMEGKRWKIIPMPDSGGHGAPMIDRTQGHLCALNVDPLDIFNLSLWVLEDYNTDNWILKRTVSTLELFGGKKYEFDRGYQVIAVHPECNLIFFHYGLDNTLLAYEMDPKELRVVRNLGHHTCQPVLPYVPLFSVPLLLAVMKNIAKEGAFTSRTSPTLTTRAPGRFFTANHLPSFLIWSPCTSFTWRSSVMPTPSVCGERPSTLPELCGPVLHWACGEEEQIDPVQLLLLGEDEVVTEPLQAIGWDRHGHLLLQRKSEELCDVILDPLQQLPIHPMVHKLQVLHISEDY</sequence>
<protein>
    <recommendedName>
        <fullName evidence="3">F-box associated domain-containing protein</fullName>
    </recommendedName>
</protein>
<dbReference type="PANTHER" id="PTHR35546">
    <property type="entry name" value="F-BOX PROTEIN INTERACTION DOMAIN PROTEIN-RELATED"/>
    <property type="match status" value="1"/>
</dbReference>